<dbReference type="Proteomes" id="UP000694429">
    <property type="component" value="Chromosome 10"/>
</dbReference>
<keyword evidence="4" id="KW-0963">Cytoplasm</keyword>
<evidence type="ECO:0000256" key="13">
    <source>
        <dbReference type="ARBA" id="ARBA00047040"/>
    </source>
</evidence>
<organism evidence="19 21">
    <name type="scientific">Canis lupus familiaris</name>
    <name type="common">Dog</name>
    <name type="synonym">Canis familiaris</name>
    <dbReference type="NCBI Taxonomy" id="9615"/>
    <lineage>
        <taxon>Eukaryota</taxon>
        <taxon>Metazoa</taxon>
        <taxon>Chordata</taxon>
        <taxon>Craniata</taxon>
        <taxon>Vertebrata</taxon>
        <taxon>Euteleostomi</taxon>
        <taxon>Mammalia</taxon>
        <taxon>Eutheria</taxon>
        <taxon>Laurasiatheria</taxon>
        <taxon>Carnivora</taxon>
        <taxon>Caniformia</taxon>
        <taxon>Canidae</taxon>
        <taxon>Canis</taxon>
    </lineage>
</organism>
<dbReference type="InterPro" id="IPR008271">
    <property type="entry name" value="Ser/Thr_kinase_AS"/>
</dbReference>
<name>A0A8C0N305_CANLF</name>
<dbReference type="InterPro" id="IPR011009">
    <property type="entry name" value="Kinase-like_dom_sf"/>
</dbReference>
<dbReference type="PANTHER" id="PTHR22984:SF26">
    <property type="entry name" value="SERINE_THREONINE-PROTEIN KINASE PIM-3"/>
    <property type="match status" value="1"/>
</dbReference>
<dbReference type="EC" id="2.7.11.1" evidence="3"/>
<comment type="similarity">
    <text evidence="2">Belongs to the protein kinase superfamily. CAMK Ser/Thr protein kinase family. PIM subfamily.</text>
</comment>
<keyword evidence="8 16" id="KW-0547">Nucleotide-binding</keyword>
<dbReference type="InterPro" id="IPR000719">
    <property type="entry name" value="Prot_kinase_dom"/>
</dbReference>
<evidence type="ECO:0000256" key="15">
    <source>
        <dbReference type="ARBA" id="ARBA00048679"/>
    </source>
</evidence>
<evidence type="ECO:0000256" key="17">
    <source>
        <dbReference type="RuleBase" id="RU000304"/>
    </source>
</evidence>
<feature type="domain" description="Protein kinase" evidence="18">
    <location>
        <begin position="40"/>
        <end position="293"/>
    </location>
</feature>
<dbReference type="PROSITE" id="PS00108">
    <property type="entry name" value="PROTEIN_KINASE_ST"/>
    <property type="match status" value="1"/>
</dbReference>
<feature type="binding site" evidence="16">
    <location>
        <position position="69"/>
    </location>
    <ligand>
        <name>ATP</name>
        <dbReference type="ChEBI" id="CHEBI:30616"/>
    </ligand>
</feature>
<dbReference type="Ensembl" id="ENSCAFT00040035605.1">
    <property type="protein sequence ID" value="ENSCAFP00040031005.1"/>
    <property type="gene ID" value="ENSCAFG00040019251.1"/>
</dbReference>
<evidence type="ECO:0000256" key="14">
    <source>
        <dbReference type="ARBA" id="ARBA00047899"/>
    </source>
</evidence>
<protein>
    <recommendedName>
        <fullName evidence="12">Serine/threonine-protein kinase pim-1</fullName>
        <ecNumber evidence="3">2.7.11.1</ecNumber>
    </recommendedName>
    <alternativeName>
        <fullName evidence="11">Serine/threonine-protein kinase pim-3</fullName>
    </alternativeName>
</protein>
<evidence type="ECO:0000256" key="12">
    <source>
        <dbReference type="ARBA" id="ARBA00040653"/>
    </source>
</evidence>
<keyword evidence="9" id="KW-0418">Kinase</keyword>
<dbReference type="Gene3D" id="3.30.200.20">
    <property type="entry name" value="Phosphorylase Kinase, domain 1"/>
    <property type="match status" value="1"/>
</dbReference>
<dbReference type="Ensembl" id="ENSCAFT00030019153.1">
    <property type="protein sequence ID" value="ENSCAFP00030016708.1"/>
    <property type="gene ID" value="ENSCAFG00030010359.1"/>
</dbReference>
<dbReference type="AlphaFoldDB" id="A0A8C0N305"/>
<reference evidence="19" key="2">
    <citation type="submission" date="2019-03" db="EMBL/GenBank/DDBJ databases">
        <authorList>
            <person name="Warren W.C."/>
            <person name="Johnson G.S."/>
        </authorList>
    </citation>
    <scope>NUCLEOTIDE SEQUENCE [LARGE SCALE GENOMIC DNA]</scope>
    <source>
        <strain evidence="19">Basenji</strain>
    </source>
</reference>
<keyword evidence="7" id="KW-0808">Transferase</keyword>
<comment type="catalytic activity">
    <reaction evidence="15">
        <text>L-seryl-[protein] + ATP = O-phospho-L-seryl-[protein] + ADP + H(+)</text>
        <dbReference type="Rhea" id="RHEA:17989"/>
        <dbReference type="Rhea" id="RHEA-COMP:9863"/>
        <dbReference type="Rhea" id="RHEA-COMP:11604"/>
        <dbReference type="ChEBI" id="CHEBI:15378"/>
        <dbReference type="ChEBI" id="CHEBI:29999"/>
        <dbReference type="ChEBI" id="CHEBI:30616"/>
        <dbReference type="ChEBI" id="CHEBI:83421"/>
        <dbReference type="ChEBI" id="CHEBI:456216"/>
        <dbReference type="EC" id="2.7.11.1"/>
    </reaction>
</comment>
<evidence type="ECO:0000259" key="18">
    <source>
        <dbReference type="PROSITE" id="PS50011"/>
    </source>
</evidence>
<evidence type="ECO:0000256" key="9">
    <source>
        <dbReference type="ARBA" id="ARBA00022777"/>
    </source>
</evidence>
<proteinExistence type="inferred from homology"/>
<evidence type="ECO:0000256" key="2">
    <source>
        <dbReference type="ARBA" id="ARBA00005505"/>
    </source>
</evidence>
<evidence type="ECO:0000256" key="1">
    <source>
        <dbReference type="ARBA" id="ARBA00004496"/>
    </source>
</evidence>
<accession>A0A8C0N305</accession>
<dbReference type="Proteomes" id="UP000694542">
    <property type="component" value="Chromosome 10"/>
</dbReference>
<dbReference type="Pfam" id="PF00069">
    <property type="entry name" value="Pkinase"/>
    <property type="match status" value="1"/>
</dbReference>
<sequence>MLLSKFGSLAHLCGPGGVDHLPVKILQPGKADKESFEKLYQVGAVLGSGGFGTVYAGTRIADGLPVAVKHVVKERVTEWGSIGGAAVPLEVVLLRKVGAAGGARGVIRLLDWFERPDGFLLVLERPEPAQDLFDFITERGALDEPLARRFFAQVLAAVRHCHGCGVVHRDIKDENLLVDLRSGELKLIDFGSGALLKDTVYTDFDGTRVYSPPEWIRYHRYHGRSATVWSLGVLLYDMVCGDIPFEQDEEILRGRLFFRRRVSPECQQLIQWCLSLRPSERPSLDQISAHPWMLGAEGAPAESCDLRLCALDVDDGASTTSSSESLHRAASSALSAFPNAAVAGLGVLKLCLSKDAPVRGRPSWAGAGPLGRPIEGPGARPVASSLWDTAGVPPSCVSPVLVRASPCTSNATSGLAGCAPVPLYLWSDPEEGYLLFNLFVEVPSWRPHLLPPGVGGAAVCTPGPDPTCVCRKMDLYSG</sequence>
<evidence type="ECO:0000313" key="19">
    <source>
        <dbReference type="Ensembl" id="ENSCAFP00030016708.1"/>
    </source>
</evidence>
<dbReference type="GO" id="GO:0005524">
    <property type="term" value="F:ATP binding"/>
    <property type="evidence" value="ECO:0007669"/>
    <property type="project" value="UniProtKB-UniRule"/>
</dbReference>
<dbReference type="Gene3D" id="1.10.510.10">
    <property type="entry name" value="Transferase(Phosphotransferase) domain 1"/>
    <property type="match status" value="1"/>
</dbReference>
<dbReference type="GO" id="GO:0004674">
    <property type="term" value="F:protein serine/threonine kinase activity"/>
    <property type="evidence" value="ECO:0007669"/>
    <property type="project" value="UniProtKB-KW"/>
</dbReference>
<evidence type="ECO:0000313" key="21">
    <source>
        <dbReference type="Proteomes" id="UP000694429"/>
    </source>
</evidence>
<comment type="subunit">
    <text evidence="13">Interacts with RP9. Interacts with HSP90AA1, this interaction stabilizes PIM1 protein levels. Interacts (ubiquitinated form) with HSP70 and promotes its proteasomal degradation.</text>
</comment>
<comment type="subcellular location">
    <subcellularLocation>
        <location evidence="1">Cytoplasm</location>
    </subcellularLocation>
</comment>
<evidence type="ECO:0000256" key="6">
    <source>
        <dbReference type="ARBA" id="ARBA00022553"/>
    </source>
</evidence>
<keyword evidence="5 17" id="KW-0723">Serine/threonine-protein kinase</keyword>
<evidence type="ECO:0000256" key="8">
    <source>
        <dbReference type="ARBA" id="ARBA00022741"/>
    </source>
</evidence>
<dbReference type="FunFam" id="3.30.200.20:FF:000232">
    <property type="entry name" value="Serine/threonine-protein kinase pim-1"/>
    <property type="match status" value="1"/>
</dbReference>
<evidence type="ECO:0000313" key="20">
    <source>
        <dbReference type="Ensembl" id="ENSCAFP00040031005.1"/>
    </source>
</evidence>
<evidence type="ECO:0000256" key="4">
    <source>
        <dbReference type="ARBA" id="ARBA00022490"/>
    </source>
</evidence>
<evidence type="ECO:0000256" key="5">
    <source>
        <dbReference type="ARBA" id="ARBA00022527"/>
    </source>
</evidence>
<dbReference type="GO" id="GO:0005737">
    <property type="term" value="C:cytoplasm"/>
    <property type="evidence" value="ECO:0007669"/>
    <property type="project" value="UniProtKB-SubCell"/>
</dbReference>
<keyword evidence="10 16" id="KW-0067">ATP-binding</keyword>
<dbReference type="FunFam" id="1.10.510.10:FF:000209">
    <property type="entry name" value="Serine/threonine-protein kinase pim-1"/>
    <property type="match status" value="1"/>
</dbReference>
<evidence type="ECO:0000256" key="3">
    <source>
        <dbReference type="ARBA" id="ARBA00012513"/>
    </source>
</evidence>
<dbReference type="PANTHER" id="PTHR22984">
    <property type="entry name" value="SERINE/THREONINE-PROTEIN KINASE PIM"/>
    <property type="match status" value="1"/>
</dbReference>
<reference evidence="20" key="1">
    <citation type="submission" date="2018-10" db="EMBL/GenBank/DDBJ databases">
        <title>De novo assembly of a Great Dane genome.</title>
        <authorList>
            <person name="Kidd J.M."/>
            <person name="Pendleton A.L."/>
            <person name="Shen F."/>
            <person name="Emery S."/>
        </authorList>
    </citation>
    <scope>NUCLEOTIDE SEQUENCE [LARGE SCALE GENOMIC DNA]</scope>
    <source>
        <strain evidence="20">Great Dane</strain>
    </source>
</reference>
<dbReference type="InterPro" id="IPR051138">
    <property type="entry name" value="PIM_Ser/Thr_kinase"/>
</dbReference>
<evidence type="ECO:0000256" key="10">
    <source>
        <dbReference type="ARBA" id="ARBA00022840"/>
    </source>
</evidence>
<dbReference type="SUPFAM" id="SSF56112">
    <property type="entry name" value="Protein kinase-like (PK-like)"/>
    <property type="match status" value="1"/>
</dbReference>
<evidence type="ECO:0000256" key="7">
    <source>
        <dbReference type="ARBA" id="ARBA00022679"/>
    </source>
</evidence>
<keyword evidence="6" id="KW-0597">Phosphoprotein</keyword>
<evidence type="ECO:0000256" key="11">
    <source>
        <dbReference type="ARBA" id="ARBA00040651"/>
    </source>
</evidence>
<dbReference type="PROSITE" id="PS00107">
    <property type="entry name" value="PROTEIN_KINASE_ATP"/>
    <property type="match status" value="1"/>
</dbReference>
<reference evidence="19" key="3">
    <citation type="submission" date="2025-05" db="UniProtKB">
        <authorList>
            <consortium name="Ensembl"/>
        </authorList>
    </citation>
    <scope>IDENTIFICATION</scope>
</reference>
<dbReference type="PROSITE" id="PS50011">
    <property type="entry name" value="PROTEIN_KINASE_DOM"/>
    <property type="match status" value="1"/>
</dbReference>
<dbReference type="SMART" id="SM00220">
    <property type="entry name" value="S_TKc"/>
    <property type="match status" value="1"/>
</dbReference>
<comment type="catalytic activity">
    <reaction evidence="14">
        <text>L-threonyl-[protein] + ATP = O-phospho-L-threonyl-[protein] + ADP + H(+)</text>
        <dbReference type="Rhea" id="RHEA:46608"/>
        <dbReference type="Rhea" id="RHEA-COMP:11060"/>
        <dbReference type="Rhea" id="RHEA-COMP:11605"/>
        <dbReference type="ChEBI" id="CHEBI:15378"/>
        <dbReference type="ChEBI" id="CHEBI:30013"/>
        <dbReference type="ChEBI" id="CHEBI:30616"/>
        <dbReference type="ChEBI" id="CHEBI:61977"/>
        <dbReference type="ChEBI" id="CHEBI:456216"/>
        <dbReference type="EC" id="2.7.11.1"/>
    </reaction>
</comment>
<evidence type="ECO:0000256" key="16">
    <source>
        <dbReference type="PROSITE-ProRule" id="PRU10141"/>
    </source>
</evidence>
<dbReference type="InterPro" id="IPR017441">
    <property type="entry name" value="Protein_kinase_ATP_BS"/>
</dbReference>